<protein>
    <submittedName>
        <fullName evidence="1">Uncharacterized protein</fullName>
    </submittedName>
</protein>
<sequence length="191" mass="21801">MNRPRKWSIYIESSFCSYAFNPRYKFKTNHEDWVKSIKPKLGRDVFERVTVPLGSHNGGCVYVSFISFHGADKFLLDMVLDIVASYSLPLPDTNDNIETSELLKEKWNKALNYYTEAIKLNGMNVTYYYNRAAAYLKLAWYEVSPICQLNVKAYLRCGAARESLLRYTEALEANLSALSILACLAVSGGRH</sequence>
<dbReference type="EMBL" id="SDMP01000005">
    <property type="protein sequence ID" value="RYR57900.1"/>
    <property type="molecule type" value="Genomic_DNA"/>
</dbReference>
<evidence type="ECO:0000313" key="1">
    <source>
        <dbReference type="EMBL" id="RYR57900.1"/>
    </source>
</evidence>
<dbReference type="Proteomes" id="UP000289738">
    <property type="component" value="Chromosome A05"/>
</dbReference>
<gene>
    <name evidence="1" type="ORF">Ahy_A05g023579</name>
</gene>
<dbReference type="STRING" id="3818.A0A445D4G3"/>
<keyword evidence="2" id="KW-1185">Reference proteome</keyword>
<dbReference type="Gene3D" id="1.25.40.10">
    <property type="entry name" value="Tetratricopeptide repeat domain"/>
    <property type="match status" value="1"/>
</dbReference>
<name>A0A445D4G3_ARAHY</name>
<proteinExistence type="predicted"/>
<evidence type="ECO:0000313" key="2">
    <source>
        <dbReference type="Proteomes" id="UP000289738"/>
    </source>
</evidence>
<dbReference type="AlphaFoldDB" id="A0A445D4G3"/>
<comment type="caution">
    <text evidence="1">The sequence shown here is derived from an EMBL/GenBank/DDBJ whole genome shotgun (WGS) entry which is preliminary data.</text>
</comment>
<reference evidence="1 2" key="1">
    <citation type="submission" date="2019-01" db="EMBL/GenBank/DDBJ databases">
        <title>Sequencing of cultivated peanut Arachis hypogaea provides insights into genome evolution and oil improvement.</title>
        <authorList>
            <person name="Chen X."/>
        </authorList>
    </citation>
    <scope>NUCLEOTIDE SEQUENCE [LARGE SCALE GENOMIC DNA]</scope>
    <source>
        <strain evidence="2">cv. Fuhuasheng</strain>
        <tissue evidence="1">Leaves</tissue>
    </source>
</reference>
<organism evidence="1 2">
    <name type="scientific">Arachis hypogaea</name>
    <name type="common">Peanut</name>
    <dbReference type="NCBI Taxonomy" id="3818"/>
    <lineage>
        <taxon>Eukaryota</taxon>
        <taxon>Viridiplantae</taxon>
        <taxon>Streptophyta</taxon>
        <taxon>Embryophyta</taxon>
        <taxon>Tracheophyta</taxon>
        <taxon>Spermatophyta</taxon>
        <taxon>Magnoliopsida</taxon>
        <taxon>eudicotyledons</taxon>
        <taxon>Gunneridae</taxon>
        <taxon>Pentapetalae</taxon>
        <taxon>rosids</taxon>
        <taxon>fabids</taxon>
        <taxon>Fabales</taxon>
        <taxon>Fabaceae</taxon>
        <taxon>Papilionoideae</taxon>
        <taxon>50 kb inversion clade</taxon>
        <taxon>dalbergioids sensu lato</taxon>
        <taxon>Dalbergieae</taxon>
        <taxon>Pterocarpus clade</taxon>
        <taxon>Arachis</taxon>
    </lineage>
</organism>
<dbReference type="PANTHER" id="PTHR46310">
    <property type="entry name" value="AMIDASE 1"/>
    <property type="match status" value="1"/>
</dbReference>
<dbReference type="PANTHER" id="PTHR46310:SF4">
    <property type="entry name" value="OUTER ENVELOPE PROTEIN 64, MITOCHONDRIAL"/>
    <property type="match status" value="1"/>
</dbReference>
<dbReference type="SUPFAM" id="SSF48452">
    <property type="entry name" value="TPR-like"/>
    <property type="match status" value="1"/>
</dbReference>
<accession>A0A445D4G3</accession>
<dbReference type="InterPro" id="IPR011990">
    <property type="entry name" value="TPR-like_helical_dom_sf"/>
</dbReference>